<gene>
    <name evidence="2" type="ORF">S12H4_59895</name>
</gene>
<evidence type="ECO:0000256" key="1">
    <source>
        <dbReference type="SAM" id="MobiDB-lite"/>
    </source>
</evidence>
<dbReference type="AlphaFoldDB" id="X1UP07"/>
<protein>
    <submittedName>
        <fullName evidence="2">Uncharacterized protein</fullName>
    </submittedName>
</protein>
<feature type="non-terminal residue" evidence="2">
    <location>
        <position position="93"/>
    </location>
</feature>
<proteinExistence type="predicted"/>
<reference evidence="2" key="1">
    <citation type="journal article" date="2014" name="Front. Microbiol.">
        <title>High frequency of phylogenetically diverse reductive dehalogenase-homologous genes in deep subseafloor sedimentary metagenomes.</title>
        <authorList>
            <person name="Kawai M."/>
            <person name="Futagami T."/>
            <person name="Toyoda A."/>
            <person name="Takaki Y."/>
            <person name="Nishi S."/>
            <person name="Hori S."/>
            <person name="Arai W."/>
            <person name="Tsubouchi T."/>
            <person name="Morono Y."/>
            <person name="Uchiyama I."/>
            <person name="Ito T."/>
            <person name="Fujiyama A."/>
            <person name="Inagaki F."/>
            <person name="Takami H."/>
        </authorList>
    </citation>
    <scope>NUCLEOTIDE SEQUENCE</scope>
    <source>
        <strain evidence="2">Expedition CK06-06</strain>
    </source>
</reference>
<name>X1UP07_9ZZZZ</name>
<accession>X1UP07</accession>
<comment type="caution">
    <text evidence="2">The sequence shown here is derived from an EMBL/GenBank/DDBJ whole genome shotgun (WGS) entry which is preliminary data.</text>
</comment>
<dbReference type="EMBL" id="BARW01039278">
    <property type="protein sequence ID" value="GAJ19239.1"/>
    <property type="molecule type" value="Genomic_DNA"/>
</dbReference>
<evidence type="ECO:0000313" key="2">
    <source>
        <dbReference type="EMBL" id="GAJ19239.1"/>
    </source>
</evidence>
<sequence length="93" mass="10918">MLELRKRTGKSSKEAEAYIKQLDSQITAKEKQSSDWTGKIEKAKGELRGWEQKRNDERVKFESEQAKNKRTLKEDEGKLDLELKKNNETRAHI</sequence>
<feature type="region of interest" description="Disordered" evidence="1">
    <location>
        <begin position="54"/>
        <end position="93"/>
    </location>
</feature>
<organism evidence="2">
    <name type="scientific">marine sediment metagenome</name>
    <dbReference type="NCBI Taxonomy" id="412755"/>
    <lineage>
        <taxon>unclassified sequences</taxon>
        <taxon>metagenomes</taxon>
        <taxon>ecological metagenomes</taxon>
    </lineage>
</organism>